<dbReference type="EMBL" id="WNCL01000006">
    <property type="protein sequence ID" value="MTU42666.1"/>
    <property type="molecule type" value="Genomic_DNA"/>
</dbReference>
<organism evidence="2 3">
    <name type="scientific">Parasutterella excrementihominis</name>
    <dbReference type="NCBI Taxonomy" id="487175"/>
    <lineage>
        <taxon>Bacteria</taxon>
        <taxon>Pseudomonadati</taxon>
        <taxon>Pseudomonadota</taxon>
        <taxon>Betaproteobacteria</taxon>
        <taxon>Burkholderiales</taxon>
        <taxon>Sutterellaceae</taxon>
        <taxon>Parasutterella</taxon>
    </lineage>
</organism>
<dbReference type="AlphaFoldDB" id="A0A6I3RYT9"/>
<comment type="caution">
    <text evidence="2">The sequence shown here is derived from an EMBL/GenBank/DDBJ whole genome shotgun (WGS) entry which is preliminary data.</text>
</comment>
<evidence type="ECO:0000313" key="3">
    <source>
        <dbReference type="Proteomes" id="UP000462362"/>
    </source>
</evidence>
<reference evidence="2 3" key="1">
    <citation type="journal article" date="2019" name="Nat. Med.">
        <title>A library of human gut bacterial isolates paired with longitudinal multiomics data enables mechanistic microbiome research.</title>
        <authorList>
            <person name="Poyet M."/>
            <person name="Groussin M."/>
            <person name="Gibbons S.M."/>
            <person name="Avila-Pacheco J."/>
            <person name="Jiang X."/>
            <person name="Kearney S.M."/>
            <person name="Perrotta A.R."/>
            <person name="Berdy B."/>
            <person name="Zhao S."/>
            <person name="Lieberman T.D."/>
            <person name="Swanson P.K."/>
            <person name="Smith M."/>
            <person name="Roesemann S."/>
            <person name="Alexander J.E."/>
            <person name="Rich S.A."/>
            <person name="Livny J."/>
            <person name="Vlamakis H."/>
            <person name="Clish C."/>
            <person name="Bullock K."/>
            <person name="Deik A."/>
            <person name="Scott J."/>
            <person name="Pierce K.A."/>
            <person name="Xavier R.J."/>
            <person name="Alm E.J."/>
        </authorList>
    </citation>
    <scope>NUCLEOTIDE SEQUENCE [LARGE SCALE GENOMIC DNA]</scope>
    <source>
        <strain evidence="2 3">BIOML-A2</strain>
    </source>
</reference>
<dbReference type="RefSeq" id="WP_008810476.1">
    <property type="nucleotide sequence ID" value="NZ_CAJUON010000003.1"/>
</dbReference>
<dbReference type="SUPFAM" id="SSF103481">
    <property type="entry name" value="Multidrug resistance efflux transporter EmrE"/>
    <property type="match status" value="1"/>
</dbReference>
<dbReference type="GeneID" id="43349732"/>
<feature type="domain" description="EamA" evidence="1">
    <location>
        <begin position="16"/>
        <end position="141"/>
    </location>
</feature>
<dbReference type="GO" id="GO:0016020">
    <property type="term" value="C:membrane"/>
    <property type="evidence" value="ECO:0007669"/>
    <property type="project" value="InterPro"/>
</dbReference>
<dbReference type="Proteomes" id="UP000462362">
    <property type="component" value="Unassembled WGS sequence"/>
</dbReference>
<protein>
    <submittedName>
        <fullName evidence="2">EamA family transporter</fullName>
    </submittedName>
</protein>
<name>A0A6I3RYT9_9BURK</name>
<evidence type="ECO:0000259" key="1">
    <source>
        <dbReference type="Pfam" id="PF00892"/>
    </source>
</evidence>
<gene>
    <name evidence="2" type="ORF">GMD42_03315</name>
</gene>
<accession>A0A6I3RYT9</accession>
<dbReference type="InterPro" id="IPR000620">
    <property type="entry name" value="EamA_dom"/>
</dbReference>
<dbReference type="Pfam" id="PF00892">
    <property type="entry name" value="EamA"/>
    <property type="match status" value="1"/>
</dbReference>
<proteinExistence type="predicted"/>
<sequence>MFWNLFWPIALITLANCFYNICTKSTPEQANPFLSLCVTYLTAAAVCISVFIFSQSREAVSLELSKLNWTAPTLGLAVVALEVGYILTYRAGWKINTASLVTNIALAILLLFIGFLFYGEPITGRKLLGVVICCIGLFFLIK</sequence>
<evidence type="ECO:0000313" key="2">
    <source>
        <dbReference type="EMBL" id="MTU42666.1"/>
    </source>
</evidence>
<dbReference type="InterPro" id="IPR037185">
    <property type="entry name" value="EmrE-like"/>
</dbReference>